<dbReference type="EMBL" id="CP017553">
    <property type="protein sequence ID" value="AOW00073.1"/>
    <property type="molecule type" value="Genomic_DNA"/>
</dbReference>
<sequence length="106" mass="12287">MTHPDGDAVAWTRHNVPYSDWHSDSKTFCIIRYAFTPRVPQLLLLVPRDDVRMFICLHGASTIQRLAPSFHNLTLATLQPLIFMTSRQPFHCSPQRTHDTHHTVRL</sequence>
<reference evidence="1 2" key="1">
    <citation type="journal article" date="2016" name="PLoS ONE">
        <title>Sequence Assembly of Yarrowia lipolytica Strain W29/CLIB89 Shows Transposable Element Diversity.</title>
        <authorList>
            <person name="Magnan C."/>
            <person name="Yu J."/>
            <person name="Chang I."/>
            <person name="Jahn E."/>
            <person name="Kanomata Y."/>
            <person name="Wu J."/>
            <person name="Zeller M."/>
            <person name="Oakes M."/>
            <person name="Baldi P."/>
            <person name="Sandmeyer S."/>
        </authorList>
    </citation>
    <scope>NUCLEOTIDE SEQUENCE [LARGE SCALE GENOMIC DNA]</scope>
    <source>
        <strain evidence="2">CLIB89(W29)</strain>
    </source>
</reference>
<organism evidence="1 2">
    <name type="scientific">Yarrowia lipolytica</name>
    <name type="common">Candida lipolytica</name>
    <dbReference type="NCBI Taxonomy" id="4952"/>
    <lineage>
        <taxon>Eukaryota</taxon>
        <taxon>Fungi</taxon>
        <taxon>Dikarya</taxon>
        <taxon>Ascomycota</taxon>
        <taxon>Saccharomycotina</taxon>
        <taxon>Dipodascomycetes</taxon>
        <taxon>Dipodascales</taxon>
        <taxon>Dipodascales incertae sedis</taxon>
        <taxon>Yarrowia</taxon>
    </lineage>
</organism>
<name>A0A1D8N371_YARLL</name>
<accession>A0A1D8N371</accession>
<dbReference type="Proteomes" id="UP000182444">
    <property type="component" value="Chromosome 1A"/>
</dbReference>
<dbReference type="GeneID" id="94582249"/>
<protein>
    <submittedName>
        <fullName evidence="1">Uncharacterized protein</fullName>
    </submittedName>
</protein>
<evidence type="ECO:0000313" key="2">
    <source>
        <dbReference type="Proteomes" id="UP000182444"/>
    </source>
</evidence>
<dbReference type="VEuPathDB" id="FungiDB:YALI1_A00019g"/>
<dbReference type="RefSeq" id="XP_068137694.1">
    <property type="nucleotide sequence ID" value="XM_068281593.1"/>
</dbReference>
<gene>
    <name evidence="1" type="ORF">YALI1_A00019g</name>
</gene>
<evidence type="ECO:0000313" key="1">
    <source>
        <dbReference type="EMBL" id="AOW00073.1"/>
    </source>
</evidence>
<dbReference type="AlphaFoldDB" id="A0A1D8N371"/>
<proteinExistence type="predicted"/>